<dbReference type="Proteomes" id="UP000294933">
    <property type="component" value="Unassembled WGS sequence"/>
</dbReference>
<gene>
    <name evidence="2" type="ORF">BD410DRAFT_761106</name>
</gene>
<sequence length="362" mass="42669">MFRWRSRRLPHEDDSPTSIDSLSDIELLDIIERIDLTRDRIDKQSGSFMADSAPVFHLKEYPDIVFKSVLNTQRNEAYIMEYIRQRTRILVPKIHRVIDDPKDKCYWMVMDYISGETLASCWSRLSWWRRLQIAFTLRSYVKQLHATIVPHADVPGPFDGTGEALPCNGFQFQFHIPGPTFYTYQDLADWHDYQHFRAQAAIHMNGVAEILQYAKFDTSEPLVLCHFDLHLANMIFDGQNRVWLIDWGYAGVYPRWFESIALAAWASHSIDPLPRSFARYQGFIVGHYPWYFRQYIYPLMTYIDSFRYSTIDGDYFEELGIDSALWHPSALARPPLRQRMVRKILDVVYNILSVPWNVFTTI</sequence>
<dbReference type="EMBL" id="ML170158">
    <property type="protein sequence ID" value="TDL27898.1"/>
    <property type="molecule type" value="Genomic_DNA"/>
</dbReference>
<dbReference type="VEuPathDB" id="FungiDB:BD410DRAFT_761106"/>
<dbReference type="InterPro" id="IPR002575">
    <property type="entry name" value="Aminoglycoside_PTrfase"/>
</dbReference>
<evidence type="ECO:0000313" key="3">
    <source>
        <dbReference type="Proteomes" id="UP000294933"/>
    </source>
</evidence>
<evidence type="ECO:0000259" key="1">
    <source>
        <dbReference type="Pfam" id="PF01636"/>
    </source>
</evidence>
<dbReference type="InterPro" id="IPR051678">
    <property type="entry name" value="AGP_Transferase"/>
</dbReference>
<feature type="domain" description="Aminoglycoside phosphotransferase" evidence="1">
    <location>
        <begin position="73"/>
        <end position="271"/>
    </location>
</feature>
<dbReference type="STRING" id="50990.A0A4Y7QKW1"/>
<dbReference type="Gene3D" id="3.90.1200.10">
    <property type="match status" value="1"/>
</dbReference>
<organism evidence="2 3">
    <name type="scientific">Rickenella mellea</name>
    <dbReference type="NCBI Taxonomy" id="50990"/>
    <lineage>
        <taxon>Eukaryota</taxon>
        <taxon>Fungi</taxon>
        <taxon>Dikarya</taxon>
        <taxon>Basidiomycota</taxon>
        <taxon>Agaricomycotina</taxon>
        <taxon>Agaricomycetes</taxon>
        <taxon>Hymenochaetales</taxon>
        <taxon>Rickenellaceae</taxon>
        <taxon>Rickenella</taxon>
    </lineage>
</organism>
<accession>A0A4Y7QKW1</accession>
<protein>
    <submittedName>
        <fullName evidence="2">Kinase-like protein</fullName>
    </submittedName>
</protein>
<dbReference type="InterPro" id="IPR011009">
    <property type="entry name" value="Kinase-like_dom_sf"/>
</dbReference>
<dbReference type="GO" id="GO:0016301">
    <property type="term" value="F:kinase activity"/>
    <property type="evidence" value="ECO:0007669"/>
    <property type="project" value="UniProtKB-KW"/>
</dbReference>
<dbReference type="PANTHER" id="PTHR21310:SF39">
    <property type="entry name" value="AMINOGLYCOSIDE PHOSPHOTRANSFERASE DOMAIN-CONTAINING PROTEIN"/>
    <property type="match status" value="1"/>
</dbReference>
<keyword evidence="2" id="KW-0418">Kinase</keyword>
<proteinExistence type="predicted"/>
<keyword evidence="3" id="KW-1185">Reference proteome</keyword>
<evidence type="ECO:0000313" key="2">
    <source>
        <dbReference type="EMBL" id="TDL27898.1"/>
    </source>
</evidence>
<dbReference type="PANTHER" id="PTHR21310">
    <property type="entry name" value="AMINOGLYCOSIDE PHOSPHOTRANSFERASE-RELATED-RELATED"/>
    <property type="match status" value="1"/>
</dbReference>
<dbReference type="SUPFAM" id="SSF56112">
    <property type="entry name" value="Protein kinase-like (PK-like)"/>
    <property type="match status" value="1"/>
</dbReference>
<keyword evidence="2" id="KW-0808">Transferase</keyword>
<dbReference type="OrthoDB" id="4177236at2759"/>
<reference evidence="2 3" key="1">
    <citation type="submission" date="2018-06" db="EMBL/GenBank/DDBJ databases">
        <title>A transcriptomic atlas of mushroom development highlights an independent origin of complex multicellularity.</title>
        <authorList>
            <consortium name="DOE Joint Genome Institute"/>
            <person name="Krizsan K."/>
            <person name="Almasi E."/>
            <person name="Merenyi Z."/>
            <person name="Sahu N."/>
            <person name="Viragh M."/>
            <person name="Koszo T."/>
            <person name="Mondo S."/>
            <person name="Kiss B."/>
            <person name="Balint B."/>
            <person name="Kues U."/>
            <person name="Barry K."/>
            <person name="Hegedus J.C."/>
            <person name="Henrissat B."/>
            <person name="Johnson J."/>
            <person name="Lipzen A."/>
            <person name="Ohm R."/>
            <person name="Nagy I."/>
            <person name="Pangilinan J."/>
            <person name="Yan J."/>
            <person name="Xiong Y."/>
            <person name="Grigoriev I.V."/>
            <person name="Hibbett D.S."/>
            <person name="Nagy L.G."/>
        </authorList>
    </citation>
    <scope>NUCLEOTIDE SEQUENCE [LARGE SCALE GENOMIC DNA]</scope>
    <source>
        <strain evidence="2 3">SZMC22713</strain>
    </source>
</reference>
<dbReference type="Pfam" id="PF01636">
    <property type="entry name" value="APH"/>
    <property type="match status" value="1"/>
</dbReference>
<dbReference type="AlphaFoldDB" id="A0A4Y7QKW1"/>
<name>A0A4Y7QKW1_9AGAM</name>